<sequence length="489" mass="53195">MAFHPPPIFAQSIQDWPVASADAGGFSASSPRDATLGFKASQQIFAPNYTDAFIPSASNTVEYTYGMPNPAIQHDNDAASWAPYPVLNPPSGAFVFGQSGTLSYSDAQYQYVAQDATYHTLPQQSIYHPSANNEFMPLLPPSLPQYPSAPQTNTYQSEDLYHQQQQEQHEYYATHPSLPQYPIAPQTSDLQGQHLYQQQQEYHGAYPRQSAPAPVATPAAPVPVPRTTSAGKRRRTVADADAKEDLPAPKKRQYRGFGKKHPEIEVQTHSFRVKPQGVTVSPTISGPTFIPPPPPAPANQALQQQIPHATQPDFGPQHAANGTVSASDIALYQVPLGGIPPHTSTPVAGAAPVVSMGRVRIDNLRFGKHNKELPRPLPANFKVIVRIISGRGLAILRAREGVNFYGNELYNPRTGEMVVLRIMTFAELEEMRAALSAAQATPKNPAVSPSASTTPVPSVPDTVFKFDNAALASMCITRAQLLEMQQAYY</sequence>
<comment type="caution">
    <text evidence="2">The sequence shown here is derived from an EMBL/GenBank/DDBJ whole genome shotgun (WGS) entry which is preliminary data.</text>
</comment>
<dbReference type="AlphaFoldDB" id="A0AAD7DAE5"/>
<evidence type="ECO:0000313" key="3">
    <source>
        <dbReference type="Proteomes" id="UP001221757"/>
    </source>
</evidence>
<protein>
    <submittedName>
        <fullName evidence="2">Uncharacterized protein</fullName>
    </submittedName>
</protein>
<feature type="compositionally biased region" description="Low complexity" evidence="1">
    <location>
        <begin position="192"/>
        <end position="204"/>
    </location>
</feature>
<reference evidence="2" key="1">
    <citation type="submission" date="2023-03" db="EMBL/GenBank/DDBJ databases">
        <title>Massive genome expansion in bonnet fungi (Mycena s.s.) driven by repeated elements and novel gene families across ecological guilds.</title>
        <authorList>
            <consortium name="Lawrence Berkeley National Laboratory"/>
            <person name="Harder C.B."/>
            <person name="Miyauchi S."/>
            <person name="Viragh M."/>
            <person name="Kuo A."/>
            <person name="Thoen E."/>
            <person name="Andreopoulos B."/>
            <person name="Lu D."/>
            <person name="Skrede I."/>
            <person name="Drula E."/>
            <person name="Henrissat B."/>
            <person name="Morin E."/>
            <person name="Kohler A."/>
            <person name="Barry K."/>
            <person name="LaButti K."/>
            <person name="Morin E."/>
            <person name="Salamov A."/>
            <person name="Lipzen A."/>
            <person name="Mereny Z."/>
            <person name="Hegedus B."/>
            <person name="Baldrian P."/>
            <person name="Stursova M."/>
            <person name="Weitz H."/>
            <person name="Taylor A."/>
            <person name="Grigoriev I.V."/>
            <person name="Nagy L.G."/>
            <person name="Martin F."/>
            <person name="Kauserud H."/>
        </authorList>
    </citation>
    <scope>NUCLEOTIDE SEQUENCE</scope>
    <source>
        <strain evidence="2">CBHHK067</strain>
    </source>
</reference>
<name>A0AAD7DAE5_MYCRO</name>
<gene>
    <name evidence="2" type="ORF">B0H17DRAFT_55877</name>
</gene>
<dbReference type="Proteomes" id="UP001221757">
    <property type="component" value="Unassembled WGS sequence"/>
</dbReference>
<proteinExistence type="predicted"/>
<feature type="compositionally biased region" description="Basic and acidic residues" evidence="1">
    <location>
        <begin position="236"/>
        <end position="248"/>
    </location>
</feature>
<feature type="region of interest" description="Disordered" evidence="1">
    <location>
        <begin position="192"/>
        <end position="254"/>
    </location>
</feature>
<feature type="compositionally biased region" description="Low complexity" evidence="1">
    <location>
        <begin position="211"/>
        <end position="230"/>
    </location>
</feature>
<dbReference type="EMBL" id="JARKIE010000114">
    <property type="protein sequence ID" value="KAJ7681791.1"/>
    <property type="molecule type" value="Genomic_DNA"/>
</dbReference>
<keyword evidence="3" id="KW-1185">Reference proteome</keyword>
<accession>A0AAD7DAE5</accession>
<evidence type="ECO:0000256" key="1">
    <source>
        <dbReference type="SAM" id="MobiDB-lite"/>
    </source>
</evidence>
<evidence type="ECO:0000313" key="2">
    <source>
        <dbReference type="EMBL" id="KAJ7681791.1"/>
    </source>
</evidence>
<organism evidence="2 3">
    <name type="scientific">Mycena rosella</name>
    <name type="common">Pink bonnet</name>
    <name type="synonym">Agaricus rosellus</name>
    <dbReference type="NCBI Taxonomy" id="1033263"/>
    <lineage>
        <taxon>Eukaryota</taxon>
        <taxon>Fungi</taxon>
        <taxon>Dikarya</taxon>
        <taxon>Basidiomycota</taxon>
        <taxon>Agaricomycotina</taxon>
        <taxon>Agaricomycetes</taxon>
        <taxon>Agaricomycetidae</taxon>
        <taxon>Agaricales</taxon>
        <taxon>Marasmiineae</taxon>
        <taxon>Mycenaceae</taxon>
        <taxon>Mycena</taxon>
    </lineage>
</organism>